<dbReference type="PANTHER" id="PTHR30425:SF1">
    <property type="entry name" value="PHOSPHATE TRANSPORT SYSTEM PERMEASE PROTEIN PSTC"/>
    <property type="match status" value="1"/>
</dbReference>
<dbReference type="InterPro" id="IPR051124">
    <property type="entry name" value="Phosphate_Transport_Permease"/>
</dbReference>
<dbReference type="CDD" id="cd06261">
    <property type="entry name" value="TM_PBP2"/>
    <property type="match status" value="1"/>
</dbReference>
<name>A0ABM6RNT2_9FIRM</name>
<evidence type="ECO:0000256" key="8">
    <source>
        <dbReference type="ARBA" id="ARBA00023136"/>
    </source>
</evidence>
<keyword evidence="3 9" id="KW-0813">Transport</keyword>
<proteinExistence type="inferred from homology"/>
<sequence length="291" mass="31267">MRRLNKDSSMRADRWAQGIFQAAFGLFIAVWTVFLAVIAVGAWHFVVINGWITPLLSTHWSPLAGHYGMLAFILGSITVTALALILAAPWVLALAVAGGRILRGTMQQTFIQLLTVFVAVPSVIYGWWGLTIIVPLVRRLSGTSGFGPLSAGVVLALMIVPTFSIMALHAVRQVPSALVEGSLALGATDDQTLWHMVLPSAWPALAQAFLVAVGRALGETIAVQMVIGGQSRLTSLLKPSATLTSQLLTDLALMPPKTPGHDALDFMAIWLVLLMAVLVGLQYRMRRGLRG</sequence>
<keyword evidence="12" id="KW-1185">Reference proteome</keyword>
<feature type="transmembrane region" description="Helical" evidence="9">
    <location>
        <begin position="263"/>
        <end position="281"/>
    </location>
</feature>
<evidence type="ECO:0000256" key="7">
    <source>
        <dbReference type="ARBA" id="ARBA00022989"/>
    </source>
</evidence>
<feature type="transmembrane region" description="Helical" evidence="9">
    <location>
        <begin position="66"/>
        <end position="97"/>
    </location>
</feature>
<accession>A0ABM6RNT2</accession>
<dbReference type="Gene3D" id="1.10.3720.10">
    <property type="entry name" value="MetI-like"/>
    <property type="match status" value="1"/>
</dbReference>
<dbReference type="Pfam" id="PF00528">
    <property type="entry name" value="BPD_transp_1"/>
    <property type="match status" value="1"/>
</dbReference>
<evidence type="ECO:0000256" key="5">
    <source>
        <dbReference type="ARBA" id="ARBA00022592"/>
    </source>
</evidence>
<keyword evidence="8 9" id="KW-0472">Membrane</keyword>
<evidence type="ECO:0000256" key="1">
    <source>
        <dbReference type="ARBA" id="ARBA00004651"/>
    </source>
</evidence>
<comment type="similarity">
    <text evidence="2">Belongs to the binding-protein-dependent transport system permease family. CysTW subfamily.</text>
</comment>
<dbReference type="InterPro" id="IPR000515">
    <property type="entry name" value="MetI-like"/>
</dbReference>
<feature type="transmembrane region" description="Helical" evidence="9">
    <location>
        <begin position="20"/>
        <end position="46"/>
    </location>
</feature>
<feature type="transmembrane region" description="Helical" evidence="9">
    <location>
        <begin position="192"/>
        <end position="213"/>
    </location>
</feature>
<evidence type="ECO:0000256" key="9">
    <source>
        <dbReference type="RuleBase" id="RU363032"/>
    </source>
</evidence>
<evidence type="ECO:0000313" key="12">
    <source>
        <dbReference type="Proteomes" id="UP000325292"/>
    </source>
</evidence>
<feature type="transmembrane region" description="Helical" evidence="9">
    <location>
        <begin position="109"/>
        <end position="128"/>
    </location>
</feature>
<evidence type="ECO:0000259" key="10">
    <source>
        <dbReference type="PROSITE" id="PS50928"/>
    </source>
</evidence>
<dbReference type="PANTHER" id="PTHR30425">
    <property type="entry name" value="PHOSPHATE TRANSPORT SYSTEM PERMEASE PROTEIN PST"/>
    <property type="match status" value="1"/>
</dbReference>
<evidence type="ECO:0000256" key="6">
    <source>
        <dbReference type="ARBA" id="ARBA00022692"/>
    </source>
</evidence>
<evidence type="ECO:0000256" key="2">
    <source>
        <dbReference type="ARBA" id="ARBA00007069"/>
    </source>
</evidence>
<gene>
    <name evidence="11" type="ORF">BXT84_02900</name>
</gene>
<protein>
    <recommendedName>
        <fullName evidence="10">ABC transmembrane type-1 domain-containing protein</fullName>
    </recommendedName>
</protein>
<organism evidence="11 12">
    <name type="scientific">Sulfobacillus thermotolerans</name>
    <dbReference type="NCBI Taxonomy" id="338644"/>
    <lineage>
        <taxon>Bacteria</taxon>
        <taxon>Bacillati</taxon>
        <taxon>Bacillota</taxon>
        <taxon>Clostridia</taxon>
        <taxon>Eubacteriales</taxon>
        <taxon>Clostridiales Family XVII. Incertae Sedis</taxon>
        <taxon>Sulfobacillus</taxon>
    </lineage>
</organism>
<dbReference type="PROSITE" id="PS50928">
    <property type="entry name" value="ABC_TM1"/>
    <property type="match status" value="1"/>
</dbReference>
<evidence type="ECO:0000256" key="4">
    <source>
        <dbReference type="ARBA" id="ARBA00022475"/>
    </source>
</evidence>
<dbReference type="Proteomes" id="UP000325292">
    <property type="component" value="Chromosome"/>
</dbReference>
<reference evidence="11 12" key="1">
    <citation type="journal article" date="2019" name="Sci. Rep.">
        <title>Sulfobacillus thermotolerans: new insights into resistance and metabolic capacities of acidophilic chemolithotrophs.</title>
        <authorList>
            <person name="Panyushkina A.E."/>
            <person name="Babenko V.V."/>
            <person name="Nikitina A.S."/>
            <person name="Selezneva O.V."/>
            <person name="Tsaplina I.A."/>
            <person name="Letarova M.A."/>
            <person name="Kostryukova E.S."/>
            <person name="Letarov A.V."/>
        </authorList>
    </citation>
    <scope>NUCLEOTIDE SEQUENCE [LARGE SCALE GENOMIC DNA]</scope>
    <source>
        <strain evidence="11 12">Kr1</strain>
    </source>
</reference>
<dbReference type="EMBL" id="CP019454">
    <property type="protein sequence ID" value="AUW93028.1"/>
    <property type="molecule type" value="Genomic_DNA"/>
</dbReference>
<keyword evidence="4" id="KW-1003">Cell membrane</keyword>
<keyword evidence="7 9" id="KW-1133">Transmembrane helix</keyword>
<keyword evidence="6 9" id="KW-0812">Transmembrane</keyword>
<dbReference type="SUPFAM" id="SSF161098">
    <property type="entry name" value="MetI-like"/>
    <property type="match status" value="1"/>
</dbReference>
<dbReference type="InterPro" id="IPR035906">
    <property type="entry name" value="MetI-like_sf"/>
</dbReference>
<feature type="transmembrane region" description="Helical" evidence="9">
    <location>
        <begin position="148"/>
        <end position="171"/>
    </location>
</feature>
<evidence type="ECO:0000256" key="3">
    <source>
        <dbReference type="ARBA" id="ARBA00022448"/>
    </source>
</evidence>
<evidence type="ECO:0000313" key="11">
    <source>
        <dbReference type="EMBL" id="AUW93028.1"/>
    </source>
</evidence>
<comment type="subcellular location">
    <subcellularLocation>
        <location evidence="1 9">Cell membrane</location>
        <topology evidence="1 9">Multi-pass membrane protein</topology>
    </subcellularLocation>
</comment>
<keyword evidence="5" id="KW-0592">Phosphate transport</keyword>
<feature type="domain" description="ABC transmembrane type-1" evidence="10">
    <location>
        <begin position="73"/>
        <end position="282"/>
    </location>
</feature>